<dbReference type="Pfam" id="PF04185">
    <property type="entry name" value="Phosphoesterase"/>
    <property type="match status" value="1"/>
</dbReference>
<reference evidence="4" key="1">
    <citation type="submission" date="2020-03" db="EMBL/GenBank/DDBJ databases">
        <title>Complete genome sequence of sulfur-oxidizing bacterium skT11.</title>
        <authorList>
            <person name="Kanda M."/>
            <person name="Kojima H."/>
            <person name="Fukui M."/>
        </authorList>
    </citation>
    <scope>NUCLEOTIDE SEQUENCE [LARGE SCALE GENOMIC DNA]</scope>
    <source>
        <strain evidence="4">skT11</strain>
    </source>
</reference>
<keyword evidence="2" id="KW-0732">Signal</keyword>
<sequence>MPTRFLVGAAAAAALLPLHAAAAPKATTPIEHVIVLVGENRTFDNLYGVYKPPKGEAVWNLLSRGIVREDGTPGPNYHLAAQKTADMSKGYNPVPPLAGSYAKLPQPFAAGAFGQQHDVPDARFPSELANGPFQLTKYVSAGAHTGDPIHRFFQMWQQVNGGANDLFVWTADHFGFYRGDDIATVESVPTYQGAVAMGFYNMARGDAPFFRQLAERYAIADNYHQSIMGGTAQNYVALATADVGFYTENGRKAVPPAGQISQLQLLKNGKQLVENGGSYVQCADQGASGVAPIKEYLSKLPYRTFNDGNCEPGAYYMVNNLDPSYTADGRPLPLGPDKLLLPPQTIPTIGDAMTQAGVPWKWYSGGRNDGKKVDKEYCGMCDTLTFFNSTMNGADKHKLLDLQQFYVDVKDANNIPAVAVIAPYDSISGHPGYAMETGFEELARDIVERVKANPALWEKTAILITFDEGGGYYDSGYVQIVDFFGDGTRIPLVAVSPYARRGAIDHTYYDHASIVKFIERNWNIPALSHRSRDNLPNPVHGKANPYVPKNRPAIGDLMNMFDFSRKSSAHSAPDPVQQNAKR</sequence>
<evidence type="ECO:0000256" key="2">
    <source>
        <dbReference type="SAM" id="SignalP"/>
    </source>
</evidence>
<dbReference type="KEGG" id="slac:SKTS_28700"/>
<feature type="chain" id="PRO_5026066830" description="Acid phosphatase" evidence="2">
    <location>
        <begin position="23"/>
        <end position="582"/>
    </location>
</feature>
<organism evidence="3 4">
    <name type="scientific">Sulfurimicrobium lacus</name>
    <dbReference type="NCBI Taxonomy" id="2715678"/>
    <lineage>
        <taxon>Bacteria</taxon>
        <taxon>Pseudomonadati</taxon>
        <taxon>Pseudomonadota</taxon>
        <taxon>Betaproteobacteria</taxon>
        <taxon>Nitrosomonadales</taxon>
        <taxon>Sulfuricellaceae</taxon>
        <taxon>Sulfurimicrobium</taxon>
    </lineage>
</organism>
<protein>
    <recommendedName>
        <fullName evidence="5">Acid phosphatase</fullName>
    </recommendedName>
</protein>
<evidence type="ECO:0008006" key="5">
    <source>
        <dbReference type="Google" id="ProtNLM"/>
    </source>
</evidence>
<evidence type="ECO:0000256" key="1">
    <source>
        <dbReference type="ARBA" id="ARBA00022801"/>
    </source>
</evidence>
<gene>
    <name evidence="3" type="ORF">SKTS_28700</name>
</gene>
<name>A0A6F8VE76_9PROT</name>
<dbReference type="EMBL" id="AP022853">
    <property type="protein sequence ID" value="BCB27984.1"/>
    <property type="molecule type" value="Genomic_DNA"/>
</dbReference>
<dbReference type="AlphaFoldDB" id="A0A6F8VE76"/>
<dbReference type="PANTHER" id="PTHR31956">
    <property type="entry name" value="NON-SPECIFIC PHOSPHOLIPASE C4-RELATED"/>
    <property type="match status" value="1"/>
</dbReference>
<evidence type="ECO:0000313" key="4">
    <source>
        <dbReference type="Proteomes" id="UP000502260"/>
    </source>
</evidence>
<proteinExistence type="predicted"/>
<accession>A0A6F8VE76</accession>
<keyword evidence="4" id="KW-1185">Reference proteome</keyword>
<dbReference type="InterPro" id="IPR007312">
    <property type="entry name" value="Phosphoesterase"/>
</dbReference>
<dbReference type="GO" id="GO:0042578">
    <property type="term" value="F:phosphoric ester hydrolase activity"/>
    <property type="evidence" value="ECO:0007669"/>
    <property type="project" value="UniProtKB-ARBA"/>
</dbReference>
<dbReference type="RefSeq" id="WP_173066593.1">
    <property type="nucleotide sequence ID" value="NZ_AP022853.1"/>
</dbReference>
<dbReference type="InterPro" id="IPR017850">
    <property type="entry name" value="Alkaline_phosphatase_core_sf"/>
</dbReference>
<dbReference type="Gene3D" id="3.40.720.10">
    <property type="entry name" value="Alkaline Phosphatase, subunit A"/>
    <property type="match status" value="2"/>
</dbReference>
<keyword evidence="1" id="KW-0378">Hydrolase</keyword>
<dbReference type="Proteomes" id="UP000502260">
    <property type="component" value="Chromosome"/>
</dbReference>
<dbReference type="PANTHER" id="PTHR31956:SF1">
    <property type="entry name" value="NON-SPECIFIC PHOSPHOLIPASE C1"/>
    <property type="match status" value="1"/>
</dbReference>
<dbReference type="CDD" id="cd16013">
    <property type="entry name" value="AcpA"/>
    <property type="match status" value="1"/>
</dbReference>
<evidence type="ECO:0000313" key="3">
    <source>
        <dbReference type="EMBL" id="BCB27984.1"/>
    </source>
</evidence>
<feature type="signal peptide" evidence="2">
    <location>
        <begin position="1"/>
        <end position="22"/>
    </location>
</feature>